<keyword evidence="3" id="KW-0479">Metal-binding</keyword>
<keyword evidence="1 3" id="KW-0489">Methyltransferase</keyword>
<dbReference type="PANTHER" id="PTHR11103">
    <property type="entry name" value="SLR1189 PROTEIN"/>
    <property type="match status" value="1"/>
</dbReference>
<evidence type="ECO:0000256" key="1">
    <source>
        <dbReference type="ARBA" id="ARBA00022603"/>
    </source>
</evidence>
<dbReference type="InterPro" id="IPR036589">
    <property type="entry name" value="HCY_dom_sf"/>
</dbReference>
<dbReference type="PIRSF" id="PIRSF037505">
    <property type="entry name" value="Betaine_HMT"/>
    <property type="match status" value="1"/>
</dbReference>
<keyword evidence="2 3" id="KW-0808">Transferase</keyword>
<evidence type="ECO:0000313" key="6">
    <source>
        <dbReference type="Proteomes" id="UP001056384"/>
    </source>
</evidence>
<dbReference type="EMBL" id="CP099420">
    <property type="protein sequence ID" value="USW50837.1"/>
    <property type="molecule type" value="Genomic_DNA"/>
</dbReference>
<keyword evidence="3" id="KW-0862">Zinc</keyword>
<dbReference type="GO" id="GO:0009086">
    <property type="term" value="P:methionine biosynthetic process"/>
    <property type="evidence" value="ECO:0007669"/>
    <property type="project" value="InterPro"/>
</dbReference>
<dbReference type="InterPro" id="IPR017226">
    <property type="entry name" value="BHMT-like"/>
</dbReference>
<dbReference type="Proteomes" id="UP001056384">
    <property type="component" value="Chromosome 3"/>
</dbReference>
<organism evidence="5 6">
    <name type="scientific">Septoria linicola</name>
    <dbReference type="NCBI Taxonomy" id="215465"/>
    <lineage>
        <taxon>Eukaryota</taxon>
        <taxon>Fungi</taxon>
        <taxon>Dikarya</taxon>
        <taxon>Ascomycota</taxon>
        <taxon>Pezizomycotina</taxon>
        <taxon>Dothideomycetes</taxon>
        <taxon>Dothideomycetidae</taxon>
        <taxon>Mycosphaerellales</taxon>
        <taxon>Mycosphaerellaceae</taxon>
        <taxon>Septoria</taxon>
    </lineage>
</organism>
<feature type="domain" description="Hcy-binding" evidence="4">
    <location>
        <begin position="1"/>
        <end position="302"/>
    </location>
</feature>
<evidence type="ECO:0000256" key="3">
    <source>
        <dbReference type="PROSITE-ProRule" id="PRU00333"/>
    </source>
</evidence>
<feature type="binding site" evidence="3">
    <location>
        <position position="287"/>
    </location>
    <ligand>
        <name>Zn(2+)</name>
        <dbReference type="ChEBI" id="CHEBI:29105"/>
    </ligand>
</feature>
<accession>A0A9Q9EIA9</accession>
<keyword evidence="6" id="KW-1185">Reference proteome</keyword>
<proteinExistence type="predicted"/>
<dbReference type="PANTHER" id="PTHR11103:SF18">
    <property type="entry name" value="SLR1189 PROTEIN"/>
    <property type="match status" value="1"/>
</dbReference>
<feature type="binding site" evidence="3">
    <location>
        <position position="212"/>
    </location>
    <ligand>
        <name>Zn(2+)</name>
        <dbReference type="ChEBI" id="CHEBI:29105"/>
    </ligand>
</feature>
<evidence type="ECO:0000256" key="2">
    <source>
        <dbReference type="ARBA" id="ARBA00022679"/>
    </source>
</evidence>
<dbReference type="SUPFAM" id="SSF82282">
    <property type="entry name" value="Homocysteine S-methyltransferase"/>
    <property type="match status" value="1"/>
</dbReference>
<comment type="cofactor">
    <cofactor evidence="3">
        <name>Zn(2+)</name>
        <dbReference type="ChEBI" id="CHEBI:29105"/>
    </cofactor>
</comment>
<dbReference type="PROSITE" id="PS50970">
    <property type="entry name" value="HCY"/>
    <property type="match status" value="1"/>
</dbReference>
<sequence>MDQSITILDGGMSRELMRLDAPFRQPEWSALALLEAPHLVRRVHLEFALAGADVITTNSYALVPFHIGERRFREQGKELAALAGRLAKQAADEASQQQGRKIRVAGSLPPIFGSYEPEKFDAERVHEYLNVLVEALTPYVDVWLGETLSLIAEAQAVHEAVKHTGKPVWVSFCPDDSESASVNAPRLRSGQSIEDTIQWARKAQIEALLFNCCRPEYATAAIEAARNALGKEPVLKLGIYANAFVPRSNEYAANANVSATNDSLNGTKYATTAKTWVTNDASIVGGCCGIGVEHIKCLADTLRSS</sequence>
<dbReference type="AlphaFoldDB" id="A0A9Q9EIA9"/>
<dbReference type="Gene3D" id="3.20.20.330">
    <property type="entry name" value="Homocysteine-binding-like domain"/>
    <property type="match status" value="1"/>
</dbReference>
<dbReference type="InterPro" id="IPR003726">
    <property type="entry name" value="HCY_dom"/>
</dbReference>
<evidence type="ECO:0000313" key="5">
    <source>
        <dbReference type="EMBL" id="USW50837.1"/>
    </source>
</evidence>
<protein>
    <submittedName>
        <fullName evidence="5">Homocysteine-binding domain, betaine-homocysteine S-methyltransferase, BHMT</fullName>
    </submittedName>
</protein>
<name>A0A9Q9EIA9_9PEZI</name>
<dbReference type="GO" id="GO:0008168">
    <property type="term" value="F:methyltransferase activity"/>
    <property type="evidence" value="ECO:0007669"/>
    <property type="project" value="UniProtKB-UniRule"/>
</dbReference>
<dbReference type="GO" id="GO:0008270">
    <property type="term" value="F:zinc ion binding"/>
    <property type="evidence" value="ECO:0007669"/>
    <property type="project" value="InterPro"/>
</dbReference>
<evidence type="ECO:0000259" key="4">
    <source>
        <dbReference type="PROSITE" id="PS50970"/>
    </source>
</evidence>
<dbReference type="Pfam" id="PF02574">
    <property type="entry name" value="S-methyl_trans"/>
    <property type="match status" value="1"/>
</dbReference>
<dbReference type="OrthoDB" id="261426at2759"/>
<dbReference type="GO" id="GO:0032259">
    <property type="term" value="P:methylation"/>
    <property type="evidence" value="ECO:0007669"/>
    <property type="project" value="UniProtKB-KW"/>
</dbReference>
<gene>
    <name evidence="5" type="ORF">Slin15195_G041560</name>
</gene>
<feature type="binding site" evidence="3">
    <location>
        <position position="288"/>
    </location>
    <ligand>
        <name>Zn(2+)</name>
        <dbReference type="ChEBI" id="CHEBI:29105"/>
    </ligand>
</feature>
<reference evidence="5" key="1">
    <citation type="submission" date="2022-06" db="EMBL/GenBank/DDBJ databases">
        <title>Complete genome sequences of two strains of the flax pathogen Septoria linicola.</title>
        <authorList>
            <person name="Lapalu N."/>
            <person name="Simon A."/>
            <person name="Demenou B."/>
            <person name="Paumier D."/>
            <person name="Guillot M.-P."/>
            <person name="Gout L."/>
            <person name="Valade R."/>
        </authorList>
    </citation>
    <scope>NUCLEOTIDE SEQUENCE</scope>
    <source>
        <strain evidence="5">SE15195</strain>
    </source>
</reference>